<reference evidence="1 2" key="1">
    <citation type="submission" date="2019-03" db="EMBL/GenBank/DDBJ databases">
        <title>Genomic Encyclopedia of Archaeal and Bacterial Type Strains, Phase II (KMG-II): from individual species to whole genera.</title>
        <authorList>
            <person name="Goeker M."/>
        </authorList>
    </citation>
    <scope>NUCLEOTIDE SEQUENCE [LARGE SCALE GENOMIC DNA]</scope>
    <source>
        <strain evidence="1 2">ATCC 25309</strain>
    </source>
</reference>
<protein>
    <submittedName>
        <fullName evidence="1">Uncharacterized protein YaeQ</fullName>
    </submittedName>
</protein>
<gene>
    <name evidence="1" type="ORF">EI77_02090</name>
</gene>
<sequence length="187" mass="20785">MALKATIHKASLNISDIDRNLYSDHNLTLARHPSETDERMMIRLLAFALNAPPNNDQGLLEFGKDMWEPDEPCLVQKDLTGLLVHVIEVGQPDEKRITRLCSRAARVSVYSFSSSTATWWSGIAGKLTRLRNLTVWQVPAEQSQQLAAMCKRSMSLQLTLQDGALWVGDGTDSVEITLSCLYGNPDA</sequence>
<dbReference type="EMBL" id="SOCA01000003">
    <property type="protein sequence ID" value="TDU70972.1"/>
    <property type="molecule type" value="Genomic_DNA"/>
</dbReference>
<dbReference type="AlphaFoldDB" id="A0A4R7RYL3"/>
<dbReference type="Pfam" id="PF07152">
    <property type="entry name" value="YaeQ"/>
    <property type="match status" value="1"/>
</dbReference>
<evidence type="ECO:0000313" key="2">
    <source>
        <dbReference type="Proteomes" id="UP000295662"/>
    </source>
</evidence>
<dbReference type="OrthoDB" id="5293309at2"/>
<dbReference type="Proteomes" id="UP000295662">
    <property type="component" value="Unassembled WGS sequence"/>
</dbReference>
<proteinExistence type="predicted"/>
<dbReference type="PANTHER" id="PTHR38784">
    <property type="entry name" value="SUCROSE PHOSPHORYLASE"/>
    <property type="match status" value="1"/>
</dbReference>
<dbReference type="SMART" id="SM01322">
    <property type="entry name" value="YaeQ"/>
    <property type="match status" value="1"/>
</dbReference>
<dbReference type="RefSeq" id="WP_133795166.1">
    <property type="nucleotide sequence ID" value="NZ_SOCA01000003.1"/>
</dbReference>
<dbReference type="PIRSF" id="PIRSF011484">
    <property type="entry name" value="YaeQ"/>
    <property type="match status" value="1"/>
</dbReference>
<dbReference type="PANTHER" id="PTHR38784:SF1">
    <property type="entry name" value="SUCROSE PHOSPHORYLASE"/>
    <property type="match status" value="1"/>
</dbReference>
<name>A0A4R7RYL3_9BACT</name>
<dbReference type="Gene3D" id="3.10.640.10">
    <property type="entry name" value="Restriction endonuclease-like alpha-beta roll domain"/>
    <property type="match status" value="1"/>
</dbReference>
<dbReference type="SUPFAM" id="SSF52980">
    <property type="entry name" value="Restriction endonuclease-like"/>
    <property type="match status" value="1"/>
</dbReference>
<dbReference type="InterPro" id="IPR038590">
    <property type="entry name" value="YaeQ_sf"/>
</dbReference>
<dbReference type="InterPro" id="IPR011335">
    <property type="entry name" value="Restrct_endonuc-II-like"/>
</dbReference>
<dbReference type="InterPro" id="IPR009822">
    <property type="entry name" value="YaeQ"/>
</dbReference>
<evidence type="ECO:0000313" key="1">
    <source>
        <dbReference type="EMBL" id="TDU70972.1"/>
    </source>
</evidence>
<accession>A0A4R7RYL3</accession>
<comment type="caution">
    <text evidence="1">The sequence shown here is derived from an EMBL/GenBank/DDBJ whole genome shotgun (WGS) entry which is preliminary data.</text>
</comment>
<keyword evidence="2" id="KW-1185">Reference proteome</keyword>
<organism evidence="1 2">
    <name type="scientific">Prosthecobacter fusiformis</name>
    <dbReference type="NCBI Taxonomy" id="48464"/>
    <lineage>
        <taxon>Bacteria</taxon>
        <taxon>Pseudomonadati</taxon>
        <taxon>Verrucomicrobiota</taxon>
        <taxon>Verrucomicrobiia</taxon>
        <taxon>Verrucomicrobiales</taxon>
        <taxon>Verrucomicrobiaceae</taxon>
        <taxon>Prosthecobacter</taxon>
    </lineage>
</organism>